<accession>A0A4Q7PBC9</accession>
<reference evidence="4 5" key="1">
    <citation type="submission" date="2019-02" db="EMBL/GenBank/DDBJ databases">
        <title>Genomic Encyclopedia of Archaeal and Bacterial Type Strains, Phase II (KMG-II): from individual species to whole genera.</title>
        <authorList>
            <person name="Goeker M."/>
        </authorList>
    </citation>
    <scope>NUCLEOTIDE SEQUENCE [LARGE SCALE GENOMIC DNA]</scope>
    <source>
        <strain evidence="4 5">DSM 21411</strain>
    </source>
</reference>
<dbReference type="Gene3D" id="2.40.160.20">
    <property type="match status" value="1"/>
</dbReference>
<evidence type="ECO:0000256" key="2">
    <source>
        <dbReference type="SAM" id="SignalP"/>
    </source>
</evidence>
<gene>
    <name evidence="4" type="ORF">BC751_2455</name>
</gene>
<evidence type="ECO:0000259" key="3">
    <source>
        <dbReference type="Pfam" id="PF13505"/>
    </source>
</evidence>
<keyword evidence="1 2" id="KW-0732">Signal</keyword>
<dbReference type="Pfam" id="PF13505">
    <property type="entry name" value="OMP_b-brl"/>
    <property type="match status" value="1"/>
</dbReference>
<feature type="signal peptide" evidence="2">
    <location>
        <begin position="1"/>
        <end position="20"/>
    </location>
</feature>
<sequence length="205" mass="22186">MKKLIALALMYLCLIFEINAQTIEITPFTGYTFNHGFPILGGRATLGGGQTFGGMIGFQLNDFFEIETLYSFQSGTSTARSTAIQGDVRARTNAHYAMIGGNRLFPVSSQMAFFSGLKIGAGILSFPNNEYRDISRFAVGINGGMKYFLSDNVGIRLQANLMMPISNVGANLWWSPGGGTQVGLNGWSSVIQFGFTGGMIFRLGN</sequence>
<organism evidence="4 5">
    <name type="scientific">Cecembia calidifontis</name>
    <dbReference type="NCBI Taxonomy" id="1187080"/>
    <lineage>
        <taxon>Bacteria</taxon>
        <taxon>Pseudomonadati</taxon>
        <taxon>Bacteroidota</taxon>
        <taxon>Cytophagia</taxon>
        <taxon>Cytophagales</taxon>
        <taxon>Cyclobacteriaceae</taxon>
        <taxon>Cecembia</taxon>
    </lineage>
</organism>
<dbReference type="AlphaFoldDB" id="A0A4Q7PBC9"/>
<comment type="caution">
    <text evidence="4">The sequence shown here is derived from an EMBL/GenBank/DDBJ whole genome shotgun (WGS) entry which is preliminary data.</text>
</comment>
<feature type="chain" id="PRO_5020971623" description="Outer membrane protein beta-barrel domain-containing protein" evidence="2">
    <location>
        <begin position="21"/>
        <end position="205"/>
    </location>
</feature>
<protein>
    <recommendedName>
        <fullName evidence="3">Outer membrane protein beta-barrel domain-containing protein</fullName>
    </recommendedName>
</protein>
<evidence type="ECO:0000313" key="5">
    <source>
        <dbReference type="Proteomes" id="UP000292209"/>
    </source>
</evidence>
<evidence type="ECO:0000313" key="4">
    <source>
        <dbReference type="EMBL" id="RZS96860.1"/>
    </source>
</evidence>
<evidence type="ECO:0000256" key="1">
    <source>
        <dbReference type="ARBA" id="ARBA00022729"/>
    </source>
</evidence>
<proteinExistence type="predicted"/>
<dbReference type="RefSeq" id="WP_130275719.1">
    <property type="nucleotide sequence ID" value="NZ_SGXG01000001.1"/>
</dbReference>
<feature type="domain" description="Outer membrane protein beta-barrel" evidence="3">
    <location>
        <begin position="48"/>
        <end position="165"/>
    </location>
</feature>
<keyword evidence="5" id="KW-1185">Reference proteome</keyword>
<dbReference type="InterPro" id="IPR011250">
    <property type="entry name" value="OMP/PagP_B-barrel"/>
</dbReference>
<dbReference type="Proteomes" id="UP000292209">
    <property type="component" value="Unassembled WGS sequence"/>
</dbReference>
<dbReference type="SUPFAM" id="SSF56925">
    <property type="entry name" value="OMPA-like"/>
    <property type="match status" value="1"/>
</dbReference>
<dbReference type="OrthoDB" id="838103at2"/>
<name>A0A4Q7PBC9_9BACT</name>
<dbReference type="InterPro" id="IPR027385">
    <property type="entry name" value="Beta-barrel_OMP"/>
</dbReference>
<dbReference type="EMBL" id="SGXG01000001">
    <property type="protein sequence ID" value="RZS96860.1"/>
    <property type="molecule type" value="Genomic_DNA"/>
</dbReference>